<dbReference type="Pfam" id="PF01722">
    <property type="entry name" value="BolA"/>
    <property type="match status" value="1"/>
</dbReference>
<dbReference type="FunCoup" id="A0A067QQQ0">
    <property type="interactions" value="84"/>
</dbReference>
<dbReference type="Gene3D" id="3.30.300.90">
    <property type="entry name" value="BolA-like"/>
    <property type="match status" value="1"/>
</dbReference>
<dbReference type="HOGENOM" id="CLU_109462_0_1_1"/>
<dbReference type="InParanoid" id="A0A067QQQ0"/>
<name>A0A067QQQ0_9AGAM</name>
<dbReference type="EMBL" id="KL197709">
    <property type="protein sequence ID" value="KDQ64976.1"/>
    <property type="molecule type" value="Genomic_DNA"/>
</dbReference>
<dbReference type="OrthoDB" id="203381at2759"/>
<sequence>MLTILSRRSLLRSTVFYNANRTLSTTRPEPPPRDLSEGEQNIYSKLQEKFTPTELLVQDVSGGCGSFYAITIASTAFKGLPIIKQHRLVNDVLKQEFEGIHGLQLKTIPLS</sequence>
<proteinExistence type="inferred from homology"/>
<accession>A0A067QQQ0</accession>
<evidence type="ECO:0008006" key="5">
    <source>
        <dbReference type="Google" id="ProtNLM"/>
    </source>
</evidence>
<dbReference type="AlphaFoldDB" id="A0A067QQQ0"/>
<dbReference type="Proteomes" id="UP000027265">
    <property type="component" value="Unassembled WGS sequence"/>
</dbReference>
<dbReference type="InterPro" id="IPR052275">
    <property type="entry name" value="Mt_Fe-S_assembly_factor"/>
</dbReference>
<evidence type="ECO:0000256" key="2">
    <source>
        <dbReference type="RuleBase" id="RU003860"/>
    </source>
</evidence>
<comment type="similarity">
    <text evidence="1 2">Belongs to the BolA/IbaG family.</text>
</comment>
<evidence type="ECO:0000313" key="4">
    <source>
        <dbReference type="Proteomes" id="UP000027265"/>
    </source>
</evidence>
<evidence type="ECO:0000313" key="3">
    <source>
        <dbReference type="EMBL" id="KDQ64976.1"/>
    </source>
</evidence>
<keyword evidence="4" id="KW-1185">Reference proteome</keyword>
<dbReference type="InterPro" id="IPR036065">
    <property type="entry name" value="BolA-like_sf"/>
</dbReference>
<dbReference type="GO" id="GO:0005759">
    <property type="term" value="C:mitochondrial matrix"/>
    <property type="evidence" value="ECO:0007669"/>
    <property type="project" value="TreeGrafter"/>
</dbReference>
<dbReference type="PANTHER" id="PTHR46188:SF1">
    <property type="entry name" value="BOLA-LIKE PROTEIN 3"/>
    <property type="match status" value="1"/>
</dbReference>
<dbReference type="STRING" id="933084.A0A067QQQ0"/>
<dbReference type="InterPro" id="IPR002634">
    <property type="entry name" value="BolA"/>
</dbReference>
<protein>
    <recommendedName>
        <fullName evidence="5">Bola-like protein</fullName>
    </recommendedName>
</protein>
<gene>
    <name evidence="3" type="ORF">JAAARDRAFT_28637</name>
</gene>
<dbReference type="SUPFAM" id="SSF82657">
    <property type="entry name" value="BolA-like"/>
    <property type="match status" value="1"/>
</dbReference>
<reference evidence="4" key="1">
    <citation type="journal article" date="2014" name="Proc. Natl. Acad. Sci. U.S.A.">
        <title>Extensive sampling of basidiomycete genomes demonstrates inadequacy of the white-rot/brown-rot paradigm for wood decay fungi.</title>
        <authorList>
            <person name="Riley R."/>
            <person name="Salamov A.A."/>
            <person name="Brown D.W."/>
            <person name="Nagy L.G."/>
            <person name="Floudas D."/>
            <person name="Held B.W."/>
            <person name="Levasseur A."/>
            <person name="Lombard V."/>
            <person name="Morin E."/>
            <person name="Otillar R."/>
            <person name="Lindquist E.A."/>
            <person name="Sun H."/>
            <person name="LaButti K.M."/>
            <person name="Schmutz J."/>
            <person name="Jabbour D."/>
            <person name="Luo H."/>
            <person name="Baker S.E."/>
            <person name="Pisabarro A.G."/>
            <person name="Walton J.D."/>
            <person name="Blanchette R.A."/>
            <person name="Henrissat B."/>
            <person name="Martin F."/>
            <person name="Cullen D."/>
            <person name="Hibbett D.S."/>
            <person name="Grigoriev I.V."/>
        </authorList>
    </citation>
    <scope>NUCLEOTIDE SEQUENCE [LARGE SCALE GENOMIC DNA]</scope>
    <source>
        <strain evidence="4">MUCL 33604</strain>
    </source>
</reference>
<evidence type="ECO:0000256" key="1">
    <source>
        <dbReference type="ARBA" id="ARBA00005578"/>
    </source>
</evidence>
<dbReference type="PANTHER" id="PTHR46188">
    <property type="entry name" value="BOLA-LIKE PROTEIN 3"/>
    <property type="match status" value="1"/>
</dbReference>
<organism evidence="3 4">
    <name type="scientific">Jaapia argillacea MUCL 33604</name>
    <dbReference type="NCBI Taxonomy" id="933084"/>
    <lineage>
        <taxon>Eukaryota</taxon>
        <taxon>Fungi</taxon>
        <taxon>Dikarya</taxon>
        <taxon>Basidiomycota</taxon>
        <taxon>Agaricomycotina</taxon>
        <taxon>Agaricomycetes</taxon>
        <taxon>Agaricomycetidae</taxon>
        <taxon>Jaapiales</taxon>
        <taxon>Jaapiaceae</taxon>
        <taxon>Jaapia</taxon>
    </lineage>
</organism>